<evidence type="ECO:0000313" key="2">
    <source>
        <dbReference type="Proteomes" id="UP000826271"/>
    </source>
</evidence>
<dbReference type="Proteomes" id="UP000826271">
    <property type="component" value="Unassembled WGS sequence"/>
</dbReference>
<comment type="caution">
    <text evidence="1">The sequence shown here is derived from an EMBL/GenBank/DDBJ whole genome shotgun (WGS) entry which is preliminary data.</text>
</comment>
<accession>A0AAV6WVR1</accession>
<reference evidence="1" key="1">
    <citation type="submission" date="2019-10" db="EMBL/GenBank/DDBJ databases">
        <authorList>
            <person name="Zhang R."/>
            <person name="Pan Y."/>
            <person name="Wang J."/>
            <person name="Ma R."/>
            <person name="Yu S."/>
        </authorList>
    </citation>
    <scope>NUCLEOTIDE SEQUENCE</scope>
    <source>
        <strain evidence="1">LA-IB0</strain>
        <tissue evidence="1">Leaf</tissue>
    </source>
</reference>
<evidence type="ECO:0000313" key="1">
    <source>
        <dbReference type="EMBL" id="KAG8372567.1"/>
    </source>
</evidence>
<organism evidence="1 2">
    <name type="scientific">Buddleja alternifolia</name>
    <dbReference type="NCBI Taxonomy" id="168488"/>
    <lineage>
        <taxon>Eukaryota</taxon>
        <taxon>Viridiplantae</taxon>
        <taxon>Streptophyta</taxon>
        <taxon>Embryophyta</taxon>
        <taxon>Tracheophyta</taxon>
        <taxon>Spermatophyta</taxon>
        <taxon>Magnoliopsida</taxon>
        <taxon>eudicotyledons</taxon>
        <taxon>Gunneridae</taxon>
        <taxon>Pentapetalae</taxon>
        <taxon>asterids</taxon>
        <taxon>lamiids</taxon>
        <taxon>Lamiales</taxon>
        <taxon>Scrophulariaceae</taxon>
        <taxon>Buddlejeae</taxon>
        <taxon>Buddleja</taxon>
    </lineage>
</organism>
<sequence>MNSVSKAKNKQKKKTLIEIQMFEEANFRVKLRLNVSLDEDKIPSSYPASLEGGKMPIKFIDVVCSAGSRPSLLAGLFLSSNTSSLSLFIIKAELLSKGMSSLFAANPSLYYNTSRGIKISHLAYADDIVIFSNAKEQGLVVLMDFLKSYEIKLGQRISYGKVLLFEDEIKTSQMGKSHSFSWGLPHANKESFDVHANFPNPSYAAT</sequence>
<dbReference type="AlphaFoldDB" id="A0AAV6WVR1"/>
<protein>
    <recommendedName>
        <fullName evidence="3">Reverse transcriptase domain-containing protein</fullName>
    </recommendedName>
</protein>
<evidence type="ECO:0008006" key="3">
    <source>
        <dbReference type="Google" id="ProtNLM"/>
    </source>
</evidence>
<dbReference type="EMBL" id="WHWC01000012">
    <property type="protein sequence ID" value="KAG8372567.1"/>
    <property type="molecule type" value="Genomic_DNA"/>
</dbReference>
<name>A0AAV6WVR1_9LAMI</name>
<gene>
    <name evidence="1" type="ORF">BUALT_Bualt12G0079500</name>
</gene>
<keyword evidence="2" id="KW-1185">Reference proteome</keyword>
<proteinExistence type="predicted"/>